<dbReference type="RefSeq" id="WP_286051970.1">
    <property type="nucleotide sequence ID" value="NZ_JASVWF010000001.1"/>
</dbReference>
<evidence type="ECO:0000256" key="1">
    <source>
        <dbReference type="ARBA" id="ARBA00022679"/>
    </source>
</evidence>
<keyword evidence="2" id="KW-0012">Acyltransferase</keyword>
<dbReference type="Pfam" id="PF00583">
    <property type="entry name" value="Acetyltransf_1"/>
    <property type="match status" value="1"/>
</dbReference>
<keyword evidence="1" id="KW-0808">Transferase</keyword>
<reference evidence="4 5" key="1">
    <citation type="submission" date="2023-06" db="EMBL/GenBank/DDBJ databases">
        <title>Actinomycetospora Odt1-22.</title>
        <authorList>
            <person name="Supong K."/>
        </authorList>
    </citation>
    <scope>NUCLEOTIDE SEQUENCE [LARGE SCALE GENOMIC DNA]</scope>
    <source>
        <strain evidence="4 5">Odt1-22</strain>
    </source>
</reference>
<keyword evidence="5" id="KW-1185">Reference proteome</keyword>
<organism evidence="4 5">
    <name type="scientific">Actinomycetospora termitidis</name>
    <dbReference type="NCBI Taxonomy" id="3053470"/>
    <lineage>
        <taxon>Bacteria</taxon>
        <taxon>Bacillati</taxon>
        <taxon>Actinomycetota</taxon>
        <taxon>Actinomycetes</taxon>
        <taxon>Pseudonocardiales</taxon>
        <taxon>Pseudonocardiaceae</taxon>
        <taxon>Actinomycetospora</taxon>
    </lineage>
</organism>
<gene>
    <name evidence="4" type="ORF">QRT03_07805</name>
</gene>
<evidence type="ECO:0000256" key="2">
    <source>
        <dbReference type="ARBA" id="ARBA00023315"/>
    </source>
</evidence>
<sequence>MIDIRRAAVDDVAAARDVRLRALADSPRAFASTLERETALPDDGWRERVTTAAWFLAWAGERVVGVAIGIDDPDEVAARHLVGMWVEPAHRADGTADRLVAAVLRWARGDGATAIALWVVDGNERARRFYARLGFTPTGERGPLPSDPAVLESRMRRTL</sequence>
<name>A0ABT7M5D7_9PSEU</name>
<dbReference type="PROSITE" id="PS51186">
    <property type="entry name" value="GNAT"/>
    <property type="match status" value="1"/>
</dbReference>
<evidence type="ECO:0000313" key="5">
    <source>
        <dbReference type="Proteomes" id="UP001231924"/>
    </source>
</evidence>
<dbReference type="InterPro" id="IPR050832">
    <property type="entry name" value="Bact_Acetyltransf"/>
</dbReference>
<dbReference type="SUPFAM" id="SSF55729">
    <property type="entry name" value="Acyl-CoA N-acyltransferases (Nat)"/>
    <property type="match status" value="1"/>
</dbReference>
<accession>A0ABT7M5D7</accession>
<dbReference type="InterPro" id="IPR000182">
    <property type="entry name" value="GNAT_dom"/>
</dbReference>
<dbReference type="PANTHER" id="PTHR43877:SF1">
    <property type="entry name" value="ACETYLTRANSFERASE"/>
    <property type="match status" value="1"/>
</dbReference>
<evidence type="ECO:0000259" key="3">
    <source>
        <dbReference type="PROSITE" id="PS51186"/>
    </source>
</evidence>
<dbReference type="PANTHER" id="PTHR43877">
    <property type="entry name" value="AMINOALKYLPHOSPHONATE N-ACETYLTRANSFERASE-RELATED-RELATED"/>
    <property type="match status" value="1"/>
</dbReference>
<dbReference type="EMBL" id="JASVWF010000001">
    <property type="protein sequence ID" value="MDL5155855.1"/>
    <property type="molecule type" value="Genomic_DNA"/>
</dbReference>
<dbReference type="CDD" id="cd04301">
    <property type="entry name" value="NAT_SF"/>
    <property type="match status" value="1"/>
</dbReference>
<feature type="domain" description="N-acetyltransferase" evidence="3">
    <location>
        <begin position="2"/>
        <end position="157"/>
    </location>
</feature>
<dbReference type="InterPro" id="IPR016181">
    <property type="entry name" value="Acyl_CoA_acyltransferase"/>
</dbReference>
<dbReference type="Proteomes" id="UP001231924">
    <property type="component" value="Unassembled WGS sequence"/>
</dbReference>
<proteinExistence type="predicted"/>
<dbReference type="Gene3D" id="3.40.630.30">
    <property type="match status" value="1"/>
</dbReference>
<evidence type="ECO:0000313" key="4">
    <source>
        <dbReference type="EMBL" id="MDL5155855.1"/>
    </source>
</evidence>
<comment type="caution">
    <text evidence="4">The sequence shown here is derived from an EMBL/GenBank/DDBJ whole genome shotgun (WGS) entry which is preliminary data.</text>
</comment>
<protein>
    <submittedName>
        <fullName evidence="4">GNAT family N-acetyltransferase</fullName>
    </submittedName>
</protein>